<evidence type="ECO:0000256" key="2">
    <source>
        <dbReference type="ARBA" id="ARBA00010291"/>
    </source>
</evidence>
<comment type="subcellular location">
    <subcellularLocation>
        <location evidence="1">Nucleus</location>
    </subcellularLocation>
</comment>
<sequence length="797" mass="87802">MAKEAQGSALVDPLANYWGLSLFPQTSSVPPNSSKPYNPDLDLDAIHNHLISTALGSPSQLLKQAKSIIDGNPGLIRSEIFGDSAPNAISDVVMEEAPENPRERRPALGHKRARFSLKPNRNHLSEILKPSVDIDNLKDPEEFFKAHERLENAKREIQKQTGNVLFEPNENKTSTNARQRRPGLMGNNQRRSVRYKHRYSIETSDQKEDIPLSQGKYESGGFDPVGESPGKAEAHPASPRSELANSSALEENNHNNILDELLHNSEDLEEDQAITLLRESLQIKPIVLEKLSIPDLPENRVTELKTFVGNLSKPRKPLMNIDNLLREMNNNVTPEKPLQNVGKTWQQLASPTPPKSPFAQLPSLQKRLSQSKPSVDSFSDLDCIHSSTRISPQSNTAGQGLKRGKPSDKLDEPSIKDIQTSVEKTVRNVATTSGISGEDNSGKPAFGTNIDLDESRLDLEVDARDRNTNKVINDIVSMLNSEADDPRKFKDTVRTCANTSENSKEDNPTEPALATDVDSNKSHVNMQSNISHADMELDVGGSDVVGSRFVDDTINRNYEVNEPGKFKDDTVKTCSNTNGNSEEDNSIEPALGTNVDSNISHVVDMEVDVGGSDVGNQMAHDTRSRANEPDESAGKLQEVASSEQTAVPEFNLANPQDQPGDAFFEANSGDGNTNTSDDGPGQVLQVQENTDNSQVLVNERRKVKSRKRKVLSQRQSLAVAGTSWESGVRRSTRIRSRPLEYWKGERPLYGRIHESLVTVIGVKFMSPGTADGKPKLKVKSYVAEKYKELLDLASGEL</sequence>
<evidence type="ECO:0000256" key="3">
    <source>
        <dbReference type="ARBA" id="ARBA00023242"/>
    </source>
</evidence>
<dbReference type="PANTHER" id="PTHR16684:SF11">
    <property type="entry name" value="CENTROMERE PROTEIN C"/>
    <property type="match status" value="1"/>
</dbReference>
<feature type="region of interest" description="Disordered" evidence="4">
    <location>
        <begin position="569"/>
        <end position="593"/>
    </location>
</feature>
<dbReference type="Proteomes" id="UP001293593">
    <property type="component" value="Unassembled WGS sequence"/>
</dbReference>
<feature type="region of interest" description="Disordered" evidence="4">
    <location>
        <begin position="160"/>
        <end position="246"/>
    </location>
</feature>
<name>A0AAE1MH61_9FABA</name>
<feature type="compositionally biased region" description="Polar residues" evidence="4">
    <location>
        <begin position="385"/>
        <end position="398"/>
    </location>
</feature>
<dbReference type="GO" id="GO:0000776">
    <property type="term" value="C:kinetochore"/>
    <property type="evidence" value="ECO:0007669"/>
    <property type="project" value="InterPro"/>
</dbReference>
<dbReference type="PANTHER" id="PTHR16684">
    <property type="entry name" value="CENTROMERE PROTEIN C"/>
    <property type="match status" value="1"/>
</dbReference>
<feature type="region of interest" description="Disordered" evidence="4">
    <location>
        <begin position="610"/>
        <end position="682"/>
    </location>
</feature>
<keyword evidence="6" id="KW-1185">Reference proteome</keyword>
<dbReference type="GO" id="GO:0005634">
    <property type="term" value="C:nucleus"/>
    <property type="evidence" value="ECO:0007669"/>
    <property type="project" value="UniProtKB-SubCell"/>
</dbReference>
<organism evidence="5 6">
    <name type="scientific">Acacia crassicarpa</name>
    <name type="common">northern wattle</name>
    <dbReference type="NCBI Taxonomy" id="499986"/>
    <lineage>
        <taxon>Eukaryota</taxon>
        <taxon>Viridiplantae</taxon>
        <taxon>Streptophyta</taxon>
        <taxon>Embryophyta</taxon>
        <taxon>Tracheophyta</taxon>
        <taxon>Spermatophyta</taxon>
        <taxon>Magnoliopsida</taxon>
        <taxon>eudicotyledons</taxon>
        <taxon>Gunneridae</taxon>
        <taxon>Pentapetalae</taxon>
        <taxon>rosids</taxon>
        <taxon>fabids</taxon>
        <taxon>Fabales</taxon>
        <taxon>Fabaceae</taxon>
        <taxon>Caesalpinioideae</taxon>
        <taxon>mimosoid clade</taxon>
        <taxon>Acacieae</taxon>
        <taxon>Acacia</taxon>
    </lineage>
</organism>
<evidence type="ECO:0008006" key="7">
    <source>
        <dbReference type="Google" id="ProtNLM"/>
    </source>
</evidence>
<proteinExistence type="inferred from homology"/>
<evidence type="ECO:0000313" key="5">
    <source>
        <dbReference type="EMBL" id="KAK4267487.1"/>
    </source>
</evidence>
<evidence type="ECO:0000256" key="1">
    <source>
        <dbReference type="ARBA" id="ARBA00004123"/>
    </source>
</evidence>
<comment type="similarity">
    <text evidence="2">Belongs to the CENP-C/MIF2 family.</text>
</comment>
<protein>
    <recommendedName>
        <fullName evidence="7">Centromere protein C</fullName>
    </recommendedName>
</protein>
<dbReference type="AlphaFoldDB" id="A0AAE1MH61"/>
<dbReference type="GO" id="GO:0019237">
    <property type="term" value="F:centromeric DNA binding"/>
    <property type="evidence" value="ECO:0007669"/>
    <property type="project" value="InterPro"/>
</dbReference>
<dbReference type="EMBL" id="JAWXYG010000007">
    <property type="protein sequence ID" value="KAK4267487.1"/>
    <property type="molecule type" value="Genomic_DNA"/>
</dbReference>
<dbReference type="GO" id="GO:0051382">
    <property type="term" value="P:kinetochore assembly"/>
    <property type="evidence" value="ECO:0007669"/>
    <property type="project" value="InterPro"/>
</dbReference>
<feature type="compositionally biased region" description="Polar residues" evidence="4">
    <location>
        <begin position="362"/>
        <end position="377"/>
    </location>
</feature>
<feature type="region of interest" description="Disordered" evidence="4">
    <location>
        <begin position="342"/>
        <end position="413"/>
    </location>
</feature>
<keyword evidence="3" id="KW-0539">Nucleus</keyword>
<evidence type="ECO:0000256" key="4">
    <source>
        <dbReference type="SAM" id="MobiDB-lite"/>
    </source>
</evidence>
<accession>A0AAE1MH61</accession>
<feature type="region of interest" description="Disordered" evidence="4">
    <location>
        <begin position="497"/>
        <end position="516"/>
    </location>
</feature>
<dbReference type="GO" id="GO:0051315">
    <property type="term" value="P:attachment of mitotic spindle microtubules to kinetochore"/>
    <property type="evidence" value="ECO:0007669"/>
    <property type="project" value="TreeGrafter"/>
</dbReference>
<comment type="caution">
    <text evidence="5">The sequence shown here is derived from an EMBL/GenBank/DDBJ whole genome shotgun (WGS) entry which is preliminary data.</text>
</comment>
<gene>
    <name evidence="5" type="ORF">QN277_024261</name>
</gene>
<dbReference type="GO" id="GO:0051455">
    <property type="term" value="P:spindle attachment to meiosis I kinetochore"/>
    <property type="evidence" value="ECO:0007669"/>
    <property type="project" value="TreeGrafter"/>
</dbReference>
<dbReference type="InterPro" id="IPR028386">
    <property type="entry name" value="CENP-C/Mif2/cnp3"/>
</dbReference>
<evidence type="ECO:0000313" key="6">
    <source>
        <dbReference type="Proteomes" id="UP001293593"/>
    </source>
</evidence>
<reference evidence="5" key="1">
    <citation type="submission" date="2023-10" db="EMBL/GenBank/DDBJ databases">
        <title>Chromosome-level genome of the transformable northern wattle, Acacia crassicarpa.</title>
        <authorList>
            <person name="Massaro I."/>
            <person name="Sinha N.R."/>
            <person name="Poethig S."/>
            <person name="Leichty A.R."/>
        </authorList>
    </citation>
    <scope>NUCLEOTIDE SEQUENCE</scope>
    <source>
        <strain evidence="5">Acra3RX</strain>
        <tissue evidence="5">Leaf</tissue>
    </source>
</reference>